<dbReference type="InParanoid" id="A2F9R7"/>
<dbReference type="KEGG" id="tva:4756156"/>
<protein>
    <submittedName>
        <fullName evidence="1">Uncharacterized protein</fullName>
    </submittedName>
</protein>
<proteinExistence type="predicted"/>
<organism evidence="1 2">
    <name type="scientific">Trichomonas vaginalis (strain ATCC PRA-98 / G3)</name>
    <dbReference type="NCBI Taxonomy" id="412133"/>
    <lineage>
        <taxon>Eukaryota</taxon>
        <taxon>Metamonada</taxon>
        <taxon>Parabasalia</taxon>
        <taxon>Trichomonadida</taxon>
        <taxon>Trichomonadidae</taxon>
        <taxon>Trichomonas</taxon>
    </lineage>
</organism>
<accession>A2F9R7</accession>
<dbReference type="VEuPathDB" id="TrichDB:TVAG_158190"/>
<dbReference type="EMBL" id="DS113679">
    <property type="protein sequence ID" value="EAX98359.1"/>
    <property type="molecule type" value="Genomic_DNA"/>
</dbReference>
<dbReference type="VEuPathDB" id="TrichDB:TVAGG3_0783490"/>
<evidence type="ECO:0000313" key="1">
    <source>
        <dbReference type="EMBL" id="EAX98359.1"/>
    </source>
</evidence>
<dbReference type="AlphaFoldDB" id="A2F9R7"/>
<evidence type="ECO:0000313" key="2">
    <source>
        <dbReference type="Proteomes" id="UP000001542"/>
    </source>
</evidence>
<sequence>MIDKFKALKDVQRIIHQNVEFSKAFFESGNDIIGEIQKINENITNTYEKYFCRLNKIIHQLSETGIAFQLVNEPEIILNFLLSKKIITQENLNDIINSHNLIDLYITYFPSFFNYFLIQTNLDEESSKQSHYSFMKEIYDKASKEPAFKALFFNFAIVEFLTPQFIYFLNKIIDISYAYFDSTDNYVLEPDENEFINKFNKNIHKCPDYILDLIKITPEVITNSLQLLINKHPILLDLVPYYIDAKDNFVKLQAPIDINNTIKNSTKSQKTGYIDVILPRNSLETEQRIKHEGLRNLLKELPPLPIISNPNNEMTIEGYLRYSISLIHSNKRAYFEKKLNEFLKYSEKGRMQSLFSSNDPRMIQIANNVILEINPQEKSYGATLSCQYATTKGKLLKFEQKYKEIHENLIGYYIHLYEEGGKTKYILKKDVENLKKEFPDVYFIYQKHMKFIKYNYKKTYKEFVSKHDIDIYFQMRANIFERYERFYDFQYDPDVPCFDYQKAMFMNSEKWLQKKINFCKAFSYNKDPIELYKIFTTFDTRMFKIFNGDDGPFDKDHEFPFYLVLISFHTPPNFFVILNYIKESLTLIDKNDSQKELVFKEEIKSKISIYLLMENFDLIEEKKKAEIEKRERAKRKAIDNLK</sequence>
<name>A2F9R7_TRIV3</name>
<reference evidence="1" key="1">
    <citation type="submission" date="2006-10" db="EMBL/GenBank/DDBJ databases">
        <authorList>
            <person name="Amadeo P."/>
            <person name="Zhao Q."/>
            <person name="Wortman J."/>
            <person name="Fraser-Liggett C."/>
            <person name="Carlton J."/>
        </authorList>
    </citation>
    <scope>NUCLEOTIDE SEQUENCE</scope>
    <source>
        <strain evidence="1">G3</strain>
    </source>
</reference>
<dbReference type="RefSeq" id="XP_001311289.1">
    <property type="nucleotide sequence ID" value="XM_001311288.1"/>
</dbReference>
<reference evidence="1" key="2">
    <citation type="journal article" date="2007" name="Science">
        <title>Draft genome sequence of the sexually transmitted pathogen Trichomonas vaginalis.</title>
        <authorList>
            <person name="Carlton J.M."/>
            <person name="Hirt R.P."/>
            <person name="Silva J.C."/>
            <person name="Delcher A.L."/>
            <person name="Schatz M."/>
            <person name="Zhao Q."/>
            <person name="Wortman J.R."/>
            <person name="Bidwell S.L."/>
            <person name="Alsmark U.C.M."/>
            <person name="Besteiro S."/>
            <person name="Sicheritz-Ponten T."/>
            <person name="Noel C.J."/>
            <person name="Dacks J.B."/>
            <person name="Foster P.G."/>
            <person name="Simillion C."/>
            <person name="Van de Peer Y."/>
            <person name="Miranda-Saavedra D."/>
            <person name="Barton G.J."/>
            <person name="Westrop G.D."/>
            <person name="Mueller S."/>
            <person name="Dessi D."/>
            <person name="Fiori P.L."/>
            <person name="Ren Q."/>
            <person name="Paulsen I."/>
            <person name="Zhang H."/>
            <person name="Bastida-Corcuera F.D."/>
            <person name="Simoes-Barbosa A."/>
            <person name="Brown M.T."/>
            <person name="Hayes R.D."/>
            <person name="Mukherjee M."/>
            <person name="Okumura C.Y."/>
            <person name="Schneider R."/>
            <person name="Smith A.J."/>
            <person name="Vanacova S."/>
            <person name="Villalvazo M."/>
            <person name="Haas B.J."/>
            <person name="Pertea M."/>
            <person name="Feldblyum T.V."/>
            <person name="Utterback T.R."/>
            <person name="Shu C.L."/>
            <person name="Osoegawa K."/>
            <person name="de Jong P.J."/>
            <person name="Hrdy I."/>
            <person name="Horvathova L."/>
            <person name="Zubacova Z."/>
            <person name="Dolezal P."/>
            <person name="Malik S.B."/>
            <person name="Logsdon J.M. Jr."/>
            <person name="Henze K."/>
            <person name="Gupta A."/>
            <person name="Wang C.C."/>
            <person name="Dunne R.L."/>
            <person name="Upcroft J.A."/>
            <person name="Upcroft P."/>
            <person name="White O."/>
            <person name="Salzberg S.L."/>
            <person name="Tang P."/>
            <person name="Chiu C.-H."/>
            <person name="Lee Y.-S."/>
            <person name="Embley T.M."/>
            <person name="Coombs G.H."/>
            <person name="Mottram J.C."/>
            <person name="Tachezy J."/>
            <person name="Fraser-Liggett C.M."/>
            <person name="Johnson P.J."/>
        </authorList>
    </citation>
    <scope>NUCLEOTIDE SEQUENCE [LARGE SCALE GENOMIC DNA]</scope>
    <source>
        <strain evidence="1">G3</strain>
    </source>
</reference>
<dbReference type="Proteomes" id="UP000001542">
    <property type="component" value="Unassembled WGS sequence"/>
</dbReference>
<keyword evidence="2" id="KW-1185">Reference proteome</keyword>
<gene>
    <name evidence="1" type="ORF">TVAG_158190</name>
</gene>